<name>A0ABD3KX37_EUCGL</name>
<keyword evidence="2" id="KW-1185">Reference proteome</keyword>
<dbReference type="Proteomes" id="UP001634007">
    <property type="component" value="Unassembled WGS sequence"/>
</dbReference>
<comment type="caution">
    <text evidence="1">The sequence shown here is derived from an EMBL/GenBank/DDBJ whole genome shotgun (WGS) entry which is preliminary data.</text>
</comment>
<evidence type="ECO:0000313" key="1">
    <source>
        <dbReference type="EMBL" id="KAL3742117.1"/>
    </source>
</evidence>
<proteinExistence type="predicted"/>
<gene>
    <name evidence="1" type="ORF">ACJRO7_017578</name>
</gene>
<evidence type="ECO:0000313" key="2">
    <source>
        <dbReference type="Proteomes" id="UP001634007"/>
    </source>
</evidence>
<reference evidence="1 2" key="1">
    <citation type="submission" date="2024-11" db="EMBL/GenBank/DDBJ databases">
        <title>Chromosome-level genome assembly of Eucalyptus globulus Labill. provides insights into its genome evolution.</title>
        <authorList>
            <person name="Li X."/>
        </authorList>
    </citation>
    <scope>NUCLEOTIDE SEQUENCE [LARGE SCALE GENOMIC DNA]</scope>
    <source>
        <strain evidence="1">CL2024</strain>
        <tissue evidence="1">Fresh tender leaves</tissue>
    </source>
</reference>
<dbReference type="EMBL" id="JBJKBG010000004">
    <property type="protein sequence ID" value="KAL3742117.1"/>
    <property type="molecule type" value="Genomic_DNA"/>
</dbReference>
<accession>A0ABD3KX37</accession>
<sequence>MAARLQSLERTTKVIADYMSVEHESGGVAPGEVDPIRMRGYTYLVRGEEERWVDGMVRAKRFIKRCLGKKEAALARDHRTPLDNVDELITIEKVYL</sequence>
<protein>
    <submittedName>
        <fullName evidence="1">Uncharacterized protein</fullName>
    </submittedName>
</protein>
<dbReference type="AlphaFoldDB" id="A0ABD3KX37"/>
<organism evidence="1 2">
    <name type="scientific">Eucalyptus globulus</name>
    <name type="common">Tasmanian blue gum</name>
    <dbReference type="NCBI Taxonomy" id="34317"/>
    <lineage>
        <taxon>Eukaryota</taxon>
        <taxon>Viridiplantae</taxon>
        <taxon>Streptophyta</taxon>
        <taxon>Embryophyta</taxon>
        <taxon>Tracheophyta</taxon>
        <taxon>Spermatophyta</taxon>
        <taxon>Magnoliopsida</taxon>
        <taxon>eudicotyledons</taxon>
        <taxon>Gunneridae</taxon>
        <taxon>Pentapetalae</taxon>
        <taxon>rosids</taxon>
        <taxon>malvids</taxon>
        <taxon>Myrtales</taxon>
        <taxon>Myrtaceae</taxon>
        <taxon>Myrtoideae</taxon>
        <taxon>Eucalypteae</taxon>
        <taxon>Eucalyptus</taxon>
    </lineage>
</organism>